<dbReference type="GO" id="GO:0005737">
    <property type="term" value="C:cytoplasm"/>
    <property type="evidence" value="ECO:0007669"/>
    <property type="project" value="TreeGrafter"/>
</dbReference>
<gene>
    <name evidence="2" type="ORF">HYH02_008652</name>
</gene>
<dbReference type="Proteomes" id="UP000613740">
    <property type="component" value="Unassembled WGS sequence"/>
</dbReference>
<dbReference type="OrthoDB" id="5591297at2759"/>
<organism evidence="2 3">
    <name type="scientific">Chlamydomonas schloesseri</name>
    <dbReference type="NCBI Taxonomy" id="2026947"/>
    <lineage>
        <taxon>Eukaryota</taxon>
        <taxon>Viridiplantae</taxon>
        <taxon>Chlorophyta</taxon>
        <taxon>core chlorophytes</taxon>
        <taxon>Chlorophyceae</taxon>
        <taxon>CS clade</taxon>
        <taxon>Chlamydomonadales</taxon>
        <taxon>Chlamydomonadaceae</taxon>
        <taxon>Chlamydomonas</taxon>
    </lineage>
</organism>
<dbReference type="SUPFAM" id="SSF142433">
    <property type="entry name" value="CinA-like"/>
    <property type="match status" value="1"/>
</dbReference>
<dbReference type="PANTHER" id="PTHR31285:SF0">
    <property type="entry name" value="NICOTINAMIDE MONONUCLEOTIDE ADENYLYLTRANSFERASE"/>
    <property type="match status" value="1"/>
</dbReference>
<dbReference type="Gene3D" id="3.40.50.620">
    <property type="entry name" value="HUPs"/>
    <property type="match status" value="1"/>
</dbReference>
<dbReference type="PANTHER" id="PTHR31285">
    <property type="entry name" value="NICOTINAMIDE MONONUCLEOTIDE ADENYLYLTRANSFERASE"/>
    <property type="match status" value="1"/>
</dbReference>
<dbReference type="GO" id="GO:0005634">
    <property type="term" value="C:nucleus"/>
    <property type="evidence" value="ECO:0007669"/>
    <property type="project" value="TreeGrafter"/>
</dbReference>
<dbReference type="InterPro" id="IPR014729">
    <property type="entry name" value="Rossmann-like_a/b/a_fold"/>
</dbReference>
<proteinExistence type="predicted"/>
<feature type="compositionally biased region" description="Gly residues" evidence="1">
    <location>
        <begin position="242"/>
        <end position="253"/>
    </location>
</feature>
<evidence type="ECO:0000313" key="3">
    <source>
        <dbReference type="Proteomes" id="UP000613740"/>
    </source>
</evidence>
<protein>
    <recommendedName>
        <fullName evidence="4">Cytidyltransferase-like domain-containing protein</fullName>
    </recommendedName>
</protein>
<dbReference type="InterPro" id="IPR036653">
    <property type="entry name" value="CinA-like_C"/>
</dbReference>
<evidence type="ECO:0008006" key="4">
    <source>
        <dbReference type="Google" id="ProtNLM"/>
    </source>
</evidence>
<sequence>MRVLPKAQGAGLRWAAAAPGNVRAASHAAGGPGATAPQAVAHHQPQELPPDVESLIKRIHANRTKAVVYATGGAVQSISWLLSVPGASGTVLEAAVPYARDSLVEVLGGKEPAQFCSAGTAAAMAEAAYRRAAALSGFGDGIVGIGATCALATVPLKRGEHRAHVAVHGGGGRRCVSLTLSKGARSRVGEDDLVSRLLVKVLAEASGVSTSDFPLPLIEGGGAAGAGAGAGSMAASSPPSSPGGGGGGGGGGPAAAAAAAAPDVLQDDCAAAGDPLQRLLAGEVRCVEYSGGGPGGAPAEVVVDAPRPGRVYLPGSFNPLHEGHKQLLATAVAAASQAAGRQLEGAFELTAENADKGLLGLDEIRRRVAQFVAAGLPVVVTRAPRFNDKAGLLHAARFVVGYDTAIRLVMPKYHGDNFMQMLLDYTGFRYSGCSFVVAGRRDGASGRFLTLADVAVPTQMADLFPLGLGEEQFRVDISSTELRQRAAAAAAAAAGQGVKG</sequence>
<dbReference type="SUPFAM" id="SSF52374">
    <property type="entry name" value="Nucleotidylyl transferase"/>
    <property type="match status" value="1"/>
</dbReference>
<name>A0A835WCZ8_9CHLO</name>
<keyword evidence="3" id="KW-1185">Reference proteome</keyword>
<evidence type="ECO:0000256" key="1">
    <source>
        <dbReference type="SAM" id="MobiDB-lite"/>
    </source>
</evidence>
<reference evidence="2" key="1">
    <citation type="journal article" date="2020" name="bioRxiv">
        <title>Comparative genomics of Chlamydomonas.</title>
        <authorList>
            <person name="Craig R.J."/>
            <person name="Hasan A.R."/>
            <person name="Ness R.W."/>
            <person name="Keightley P.D."/>
        </authorList>
    </citation>
    <scope>NUCLEOTIDE SEQUENCE</scope>
    <source>
        <strain evidence="2">CCAP 11/173</strain>
    </source>
</reference>
<dbReference type="GO" id="GO:0000309">
    <property type="term" value="F:nicotinamide-nucleotide adenylyltransferase activity"/>
    <property type="evidence" value="ECO:0007669"/>
    <property type="project" value="TreeGrafter"/>
</dbReference>
<dbReference type="AlphaFoldDB" id="A0A835WCZ8"/>
<dbReference type="Gene3D" id="3.90.950.20">
    <property type="entry name" value="CinA-like"/>
    <property type="match status" value="1"/>
</dbReference>
<dbReference type="GO" id="GO:0016887">
    <property type="term" value="F:ATP hydrolysis activity"/>
    <property type="evidence" value="ECO:0007669"/>
    <property type="project" value="TreeGrafter"/>
</dbReference>
<dbReference type="EMBL" id="JAEHOD010000027">
    <property type="protein sequence ID" value="KAG2445184.1"/>
    <property type="molecule type" value="Genomic_DNA"/>
</dbReference>
<feature type="region of interest" description="Disordered" evidence="1">
    <location>
        <begin position="228"/>
        <end position="256"/>
    </location>
</feature>
<evidence type="ECO:0000313" key="2">
    <source>
        <dbReference type="EMBL" id="KAG2445184.1"/>
    </source>
</evidence>
<comment type="caution">
    <text evidence="2">The sequence shown here is derived from an EMBL/GenBank/DDBJ whole genome shotgun (WGS) entry which is preliminary data.</text>
</comment>
<accession>A0A835WCZ8</accession>